<dbReference type="Gene3D" id="3.10.620.30">
    <property type="match status" value="1"/>
</dbReference>
<dbReference type="Pfam" id="PF08379">
    <property type="entry name" value="Bact_transglu_N"/>
    <property type="match status" value="1"/>
</dbReference>
<dbReference type="SUPFAM" id="SSF54001">
    <property type="entry name" value="Cysteine proteinases"/>
    <property type="match status" value="1"/>
</dbReference>
<protein>
    <submittedName>
        <fullName evidence="2">Transglutaminase family protein</fullName>
    </submittedName>
</protein>
<dbReference type="InterPro" id="IPR002931">
    <property type="entry name" value="Transglutaminase-like"/>
</dbReference>
<gene>
    <name evidence="2" type="ORF">H9747_09225</name>
</gene>
<organism evidence="2 3">
    <name type="scientific">Candidatus Blautia stercorigallinarum</name>
    <dbReference type="NCBI Taxonomy" id="2838501"/>
    <lineage>
        <taxon>Bacteria</taxon>
        <taxon>Bacillati</taxon>
        <taxon>Bacillota</taxon>
        <taxon>Clostridia</taxon>
        <taxon>Lachnospirales</taxon>
        <taxon>Lachnospiraceae</taxon>
        <taxon>Blautia</taxon>
    </lineage>
</organism>
<dbReference type="Pfam" id="PF01841">
    <property type="entry name" value="Transglut_core"/>
    <property type="match status" value="1"/>
</dbReference>
<evidence type="ECO:0000313" key="3">
    <source>
        <dbReference type="Proteomes" id="UP000886814"/>
    </source>
</evidence>
<proteinExistence type="predicted"/>
<dbReference type="AlphaFoldDB" id="A0A9D1PE78"/>
<reference evidence="2" key="1">
    <citation type="journal article" date="2021" name="PeerJ">
        <title>Extensive microbial diversity within the chicken gut microbiome revealed by metagenomics and culture.</title>
        <authorList>
            <person name="Gilroy R."/>
            <person name="Ravi A."/>
            <person name="Getino M."/>
            <person name="Pursley I."/>
            <person name="Horton D.L."/>
            <person name="Alikhan N.F."/>
            <person name="Baker D."/>
            <person name="Gharbi K."/>
            <person name="Hall N."/>
            <person name="Watson M."/>
            <person name="Adriaenssens E.M."/>
            <person name="Foster-Nyarko E."/>
            <person name="Jarju S."/>
            <person name="Secka A."/>
            <person name="Antonio M."/>
            <person name="Oren A."/>
            <person name="Chaudhuri R.R."/>
            <person name="La Ragione R."/>
            <person name="Hildebrand F."/>
            <person name="Pallen M.J."/>
        </authorList>
    </citation>
    <scope>NUCLEOTIDE SEQUENCE</scope>
    <source>
        <strain evidence="2">CHK195-9823</strain>
    </source>
</reference>
<reference evidence="2" key="2">
    <citation type="submission" date="2021-04" db="EMBL/GenBank/DDBJ databases">
        <authorList>
            <person name="Gilroy R."/>
        </authorList>
    </citation>
    <scope>NUCLEOTIDE SEQUENCE</scope>
    <source>
        <strain evidence="2">CHK195-9823</strain>
    </source>
</reference>
<dbReference type="InterPro" id="IPR038765">
    <property type="entry name" value="Papain-like_cys_pep_sf"/>
</dbReference>
<accession>A0A9D1PE78</accession>
<dbReference type="PANTHER" id="PTHR33490:SF6">
    <property type="entry name" value="SLL1049 PROTEIN"/>
    <property type="match status" value="1"/>
</dbReference>
<dbReference type="Proteomes" id="UP000886814">
    <property type="component" value="Unassembled WGS sequence"/>
</dbReference>
<feature type="domain" description="Transglutaminase-like" evidence="1">
    <location>
        <begin position="160"/>
        <end position="218"/>
    </location>
</feature>
<dbReference type="SMART" id="SM00460">
    <property type="entry name" value="TGc"/>
    <property type="match status" value="1"/>
</dbReference>
<evidence type="ECO:0000313" key="2">
    <source>
        <dbReference type="EMBL" id="HIV39156.1"/>
    </source>
</evidence>
<dbReference type="EMBL" id="DXIQ01000058">
    <property type="protein sequence ID" value="HIV39156.1"/>
    <property type="molecule type" value="Genomic_DNA"/>
</dbReference>
<evidence type="ECO:0000259" key="1">
    <source>
        <dbReference type="SMART" id="SM00460"/>
    </source>
</evidence>
<dbReference type="InterPro" id="IPR013589">
    <property type="entry name" value="Bac_transglu_N"/>
</dbReference>
<comment type="caution">
    <text evidence="2">The sequence shown here is derived from an EMBL/GenBank/DDBJ whole genome shotgun (WGS) entry which is preliminary data.</text>
</comment>
<sequence>MKKLRFIYRMEIRFSSPVNSHYFALRCIPGDSSRQRIILTEQNIYPADYLSRTKDGFGNIRLNGCCQGPHETFGYTIAGTAQTKGMEVVKEPLHPMYRYPSFYTCPDPGIAAFACKAEQLCREQGKEENLEKAVCVMGMLYEGFSYVPGSTDISTTAGEALKQGKGVCQDYAHIMTAVLRYMGIPARYVTGLMIGEGYTHAWVEVYTRDGWYGLDPTNNLHIDEYYIKLAHGRDYGDCVIDRGCFRGNAGQEQKIYVKVEEIKNDGNSGGNETAGG</sequence>
<dbReference type="PANTHER" id="PTHR33490">
    <property type="entry name" value="BLR5614 PROTEIN-RELATED"/>
    <property type="match status" value="1"/>
</dbReference>
<name>A0A9D1PE78_9FIRM</name>